<feature type="compositionally biased region" description="Basic and acidic residues" evidence="2">
    <location>
        <begin position="297"/>
        <end position="311"/>
    </location>
</feature>
<dbReference type="PANTHER" id="PTHR12521:SF0">
    <property type="entry name" value="ADP-RIBOSE GLYCOHYDROLASE OARD1"/>
    <property type="match status" value="1"/>
</dbReference>
<dbReference type="Gene3D" id="3.40.220.10">
    <property type="entry name" value="Leucine Aminopeptidase, subunit E, domain 1"/>
    <property type="match status" value="1"/>
</dbReference>
<evidence type="ECO:0000313" key="5">
    <source>
        <dbReference type="Proteomes" id="UP000051647"/>
    </source>
</evidence>
<gene>
    <name evidence="4" type="ORF">FC27_GL000324</name>
</gene>
<comment type="caution">
    <text evidence="4">The sequence shown here is derived from an EMBL/GenBank/DDBJ whole genome shotgun (WGS) entry which is preliminary data.</text>
</comment>
<protein>
    <submittedName>
        <fullName evidence="4">Appr-1-p processing protein</fullName>
    </submittedName>
</protein>
<dbReference type="eggNOG" id="COG2110">
    <property type="taxonomic scope" value="Bacteria"/>
</dbReference>
<comment type="catalytic activity">
    <reaction evidence="1">
        <text>an N-(ADP-alpha-D-ribosyl)-thymidine in DNA + H2O = a thymidine in DNA + ADP-D-ribose</text>
        <dbReference type="Rhea" id="RHEA:71655"/>
        <dbReference type="Rhea" id="RHEA-COMP:13556"/>
        <dbReference type="Rhea" id="RHEA-COMP:18051"/>
        <dbReference type="ChEBI" id="CHEBI:15377"/>
        <dbReference type="ChEBI" id="CHEBI:57967"/>
        <dbReference type="ChEBI" id="CHEBI:137386"/>
        <dbReference type="ChEBI" id="CHEBI:191199"/>
    </reaction>
    <physiologicalReaction direction="left-to-right" evidence="1">
        <dbReference type="Rhea" id="RHEA:71656"/>
    </physiologicalReaction>
</comment>
<dbReference type="SUPFAM" id="SSF52949">
    <property type="entry name" value="Macro domain-like"/>
    <property type="match status" value="1"/>
</dbReference>
<dbReference type="EMBL" id="AZFA01000010">
    <property type="protein sequence ID" value="KRL66878.1"/>
    <property type="molecule type" value="Genomic_DNA"/>
</dbReference>
<dbReference type="Pfam" id="PF01661">
    <property type="entry name" value="Macro"/>
    <property type="match status" value="1"/>
</dbReference>
<dbReference type="Proteomes" id="UP000051647">
    <property type="component" value="Unassembled WGS sequence"/>
</dbReference>
<feature type="region of interest" description="Disordered" evidence="2">
    <location>
        <begin position="291"/>
        <end position="311"/>
    </location>
</feature>
<keyword evidence="5" id="KW-1185">Reference proteome</keyword>
<dbReference type="InterPro" id="IPR050892">
    <property type="entry name" value="ADP-ribose_metab_enzymes"/>
</dbReference>
<sequence>MPLQYVDQNLFDSPAQVLVNTVNTVGVMGKGIALDYKKLYPDMYKEYREYCKAGSLVVGKLLLYKSEDKWILNFPTKQNWRSKSKIEYLEQGLQKFVETYSEKGIYSISFPQLGVGNGGLNWENQVKPLMEKYLADLPIMIFIHIYTGWQNEPEHTGTARELVKREICDISLTRFKSDVAKAFEDHELKINGKSVKIVDEPYDLPEDSMFLMVDGNDPEESYSLSQLDLIDMRNELMDFGKILDAQLPQTIVDKGDQNAFKELLSTISYIELIPTTFIDGTKAQILTLKQSGMKQPEQGHQKTTKKEKVHEPIQLDIWRDE</sequence>
<dbReference type="CDD" id="cd02901">
    <property type="entry name" value="Macro_Poa1p-like"/>
    <property type="match status" value="1"/>
</dbReference>
<name>A0A0R1SE78_9LACO</name>
<evidence type="ECO:0000256" key="1">
    <source>
        <dbReference type="ARBA" id="ARBA00035885"/>
    </source>
</evidence>
<dbReference type="RefSeq" id="WP_010624602.1">
    <property type="nucleotide sequence ID" value="NZ_AZFA01000010.1"/>
</dbReference>
<dbReference type="STRING" id="1423815.FC27_GL000324"/>
<dbReference type="AlphaFoldDB" id="A0A0R1SE78"/>
<reference evidence="4 5" key="1">
    <citation type="journal article" date="2015" name="Genome Announc.">
        <title>Expanding the biotechnology potential of lactobacilli through comparative genomics of 213 strains and associated genera.</title>
        <authorList>
            <person name="Sun Z."/>
            <person name="Harris H.M."/>
            <person name="McCann A."/>
            <person name="Guo C."/>
            <person name="Argimon S."/>
            <person name="Zhang W."/>
            <person name="Yang X."/>
            <person name="Jeffery I.B."/>
            <person name="Cooney J.C."/>
            <person name="Kagawa T.F."/>
            <person name="Liu W."/>
            <person name="Song Y."/>
            <person name="Salvetti E."/>
            <person name="Wrobel A."/>
            <person name="Rasinkangas P."/>
            <person name="Parkhill J."/>
            <person name="Rea M.C."/>
            <person name="O'Sullivan O."/>
            <person name="Ritari J."/>
            <person name="Douillard F.P."/>
            <person name="Paul Ross R."/>
            <person name="Yang R."/>
            <person name="Briner A.E."/>
            <person name="Felis G.E."/>
            <person name="de Vos W.M."/>
            <person name="Barrangou R."/>
            <person name="Klaenhammer T.R."/>
            <person name="Caufield P.W."/>
            <person name="Cui Y."/>
            <person name="Zhang H."/>
            <person name="O'Toole P.W."/>
        </authorList>
    </citation>
    <scope>NUCLEOTIDE SEQUENCE [LARGE SCALE GENOMIC DNA]</scope>
    <source>
        <strain evidence="4 5">DSM 14857</strain>
    </source>
</reference>
<proteinExistence type="predicted"/>
<dbReference type="GO" id="GO:0140291">
    <property type="term" value="P:peptidyl-glutamate ADP-deribosylation"/>
    <property type="evidence" value="ECO:0007669"/>
    <property type="project" value="TreeGrafter"/>
</dbReference>
<organism evidence="4 5">
    <name type="scientific">Companilactobacillus versmoldensis DSM 14857 = KCTC 3814</name>
    <dbReference type="NCBI Taxonomy" id="1423815"/>
    <lineage>
        <taxon>Bacteria</taxon>
        <taxon>Bacillati</taxon>
        <taxon>Bacillota</taxon>
        <taxon>Bacilli</taxon>
        <taxon>Lactobacillales</taxon>
        <taxon>Lactobacillaceae</taxon>
        <taxon>Companilactobacillus</taxon>
    </lineage>
</organism>
<evidence type="ECO:0000313" key="4">
    <source>
        <dbReference type="EMBL" id="KRL66878.1"/>
    </source>
</evidence>
<dbReference type="OrthoDB" id="9780211at2"/>
<dbReference type="PROSITE" id="PS51154">
    <property type="entry name" value="MACRO"/>
    <property type="match status" value="1"/>
</dbReference>
<dbReference type="InterPro" id="IPR043472">
    <property type="entry name" value="Macro_dom-like"/>
</dbReference>
<dbReference type="PATRIC" id="fig|1423815.3.peg.329"/>
<feature type="domain" description="Macro" evidence="3">
    <location>
        <begin position="1"/>
        <end position="191"/>
    </location>
</feature>
<dbReference type="PANTHER" id="PTHR12521">
    <property type="entry name" value="PROTEIN C6ORF130"/>
    <property type="match status" value="1"/>
</dbReference>
<accession>A0A0R1SE78</accession>
<dbReference type="SMART" id="SM00506">
    <property type="entry name" value="A1pp"/>
    <property type="match status" value="1"/>
</dbReference>
<dbReference type="InterPro" id="IPR002589">
    <property type="entry name" value="Macro_dom"/>
</dbReference>
<evidence type="ECO:0000259" key="3">
    <source>
        <dbReference type="PROSITE" id="PS51154"/>
    </source>
</evidence>
<evidence type="ECO:0000256" key="2">
    <source>
        <dbReference type="SAM" id="MobiDB-lite"/>
    </source>
</evidence>